<feature type="domain" description="Acyl-CoA dehydrogenase/oxidase C-terminal" evidence="10">
    <location>
        <begin position="285"/>
        <end position="456"/>
    </location>
</feature>
<organism evidence="14 15">
    <name type="scientific">Parapusillimonas granuli</name>
    <dbReference type="NCBI Taxonomy" id="380911"/>
    <lineage>
        <taxon>Bacteria</taxon>
        <taxon>Pseudomonadati</taxon>
        <taxon>Pseudomonadota</taxon>
        <taxon>Betaproteobacteria</taxon>
        <taxon>Burkholderiales</taxon>
        <taxon>Alcaligenaceae</taxon>
        <taxon>Parapusillimonas</taxon>
    </lineage>
</organism>
<dbReference type="EC" id="1.3.99.41" evidence="8"/>
<feature type="domain" description="Acyl-CoA oxidase/dehydrogenase middle" evidence="11">
    <location>
        <begin position="165"/>
        <end position="273"/>
    </location>
</feature>
<comment type="function">
    <text evidence="7">Involved in the assimilation of dimethylsulphoniopropionate (DMSP), an important compound in the fixation of carbon in marine phytoplankton, by mediating the conversion of 3-(methylthio)propanoyl-CoA (MMPA-CoA) to 3-(methylthio)acryloyl-CoA (MTA-CoA).</text>
</comment>
<evidence type="ECO:0000256" key="3">
    <source>
        <dbReference type="ARBA" id="ARBA00022630"/>
    </source>
</evidence>
<dbReference type="InterPro" id="IPR025878">
    <property type="entry name" value="Acyl-CoA_dh-like_C_dom"/>
</dbReference>
<dbReference type="InterPro" id="IPR052166">
    <property type="entry name" value="Diverse_Acyl-CoA_DH"/>
</dbReference>
<keyword evidence="5" id="KW-0560">Oxidoreductase</keyword>
<dbReference type="GO" id="GO:0050660">
    <property type="term" value="F:flavin adenine dinucleotide binding"/>
    <property type="evidence" value="ECO:0007669"/>
    <property type="project" value="InterPro"/>
</dbReference>
<evidence type="ECO:0000313" key="14">
    <source>
        <dbReference type="EMBL" id="NYT48096.1"/>
    </source>
</evidence>
<evidence type="ECO:0000256" key="2">
    <source>
        <dbReference type="ARBA" id="ARBA00009347"/>
    </source>
</evidence>
<evidence type="ECO:0000256" key="1">
    <source>
        <dbReference type="ARBA" id="ARBA00001974"/>
    </source>
</evidence>
<evidence type="ECO:0000256" key="7">
    <source>
        <dbReference type="ARBA" id="ARBA00058683"/>
    </source>
</evidence>
<dbReference type="Gene3D" id="1.10.540.10">
    <property type="entry name" value="Acyl-CoA dehydrogenase/oxidase, N-terminal domain"/>
    <property type="match status" value="1"/>
</dbReference>
<evidence type="ECO:0000256" key="9">
    <source>
        <dbReference type="ARBA" id="ARBA00069043"/>
    </source>
</evidence>
<keyword evidence="3" id="KW-0285">Flavoprotein</keyword>
<dbReference type="FunFam" id="2.40.110.10:FF:000031">
    <property type="entry name" value="Acyl-CoA dehydrogenase, putative"/>
    <property type="match status" value="1"/>
</dbReference>
<feature type="domain" description="Acyl-CoA dehydrogenase/oxidase N-terminal" evidence="12">
    <location>
        <begin position="39"/>
        <end position="160"/>
    </location>
</feature>
<keyword evidence="4" id="KW-0274">FAD</keyword>
<evidence type="ECO:0000259" key="11">
    <source>
        <dbReference type="Pfam" id="PF02770"/>
    </source>
</evidence>
<protein>
    <recommendedName>
        <fullName evidence="9">3-methylmercaptopropionyl-CoA dehydrogenase</fullName>
        <ecNumber evidence="8">1.3.99.41</ecNumber>
    </recommendedName>
</protein>
<dbReference type="InterPro" id="IPR036250">
    <property type="entry name" value="AcylCo_DH-like_C"/>
</dbReference>
<comment type="cofactor">
    <cofactor evidence="1">
        <name>FAD</name>
        <dbReference type="ChEBI" id="CHEBI:57692"/>
    </cofactor>
</comment>
<proteinExistence type="inferred from homology"/>
<dbReference type="Pfam" id="PF00441">
    <property type="entry name" value="Acyl-CoA_dh_1"/>
    <property type="match status" value="1"/>
</dbReference>
<dbReference type="SUPFAM" id="SSF47203">
    <property type="entry name" value="Acyl-CoA dehydrogenase C-terminal domain-like"/>
    <property type="match status" value="1"/>
</dbReference>
<dbReference type="InterPro" id="IPR009075">
    <property type="entry name" value="AcylCo_DH/oxidase_C"/>
</dbReference>
<reference evidence="14 15" key="1">
    <citation type="submission" date="2020-07" db="EMBL/GenBank/DDBJ databases">
        <title>Taxonomic revisions and descriptions of new bacterial species based on genomic comparisons in the high-G+C-content subgroup of the family Alcaligenaceae.</title>
        <authorList>
            <person name="Szabo A."/>
            <person name="Felfoldi T."/>
        </authorList>
    </citation>
    <scope>NUCLEOTIDE SEQUENCE [LARGE SCALE GENOMIC DNA]</scope>
    <source>
        <strain evidence="14 15">LMG 24012</strain>
    </source>
</reference>
<keyword evidence="15" id="KW-1185">Reference proteome</keyword>
<evidence type="ECO:0000259" key="12">
    <source>
        <dbReference type="Pfam" id="PF02771"/>
    </source>
</evidence>
<evidence type="ECO:0000256" key="6">
    <source>
        <dbReference type="ARBA" id="ARBA00051388"/>
    </source>
</evidence>
<name>A0A853G0Z4_9BURK</name>
<dbReference type="InterPro" id="IPR006091">
    <property type="entry name" value="Acyl-CoA_Oxase/DH_mid-dom"/>
</dbReference>
<dbReference type="PANTHER" id="PTHR42803">
    <property type="entry name" value="ACYL-COA DEHYDROGENASE"/>
    <property type="match status" value="1"/>
</dbReference>
<dbReference type="Pfam" id="PF12806">
    <property type="entry name" value="Acyl-CoA_dh_C"/>
    <property type="match status" value="1"/>
</dbReference>
<dbReference type="InterPro" id="IPR013786">
    <property type="entry name" value="AcylCoA_DH/ox_N"/>
</dbReference>
<dbReference type="Pfam" id="PF02770">
    <property type="entry name" value="Acyl-CoA_dh_M"/>
    <property type="match status" value="1"/>
</dbReference>
<evidence type="ECO:0000259" key="13">
    <source>
        <dbReference type="Pfam" id="PF12806"/>
    </source>
</evidence>
<dbReference type="Gene3D" id="2.40.110.10">
    <property type="entry name" value="Butyryl-CoA Dehydrogenase, subunit A, domain 2"/>
    <property type="match status" value="1"/>
</dbReference>
<dbReference type="InterPro" id="IPR037069">
    <property type="entry name" value="AcylCoA_DH/ox_N_sf"/>
</dbReference>
<accession>A0A853G0Z4</accession>
<evidence type="ECO:0000256" key="4">
    <source>
        <dbReference type="ARBA" id="ARBA00022827"/>
    </source>
</evidence>
<dbReference type="EMBL" id="JACCEM010000001">
    <property type="protein sequence ID" value="NYT48096.1"/>
    <property type="molecule type" value="Genomic_DNA"/>
</dbReference>
<evidence type="ECO:0000256" key="5">
    <source>
        <dbReference type="ARBA" id="ARBA00023002"/>
    </source>
</evidence>
<sequence>MKDGLYSAPQKDIRFVLREVLEVERTLARHAPAAAIDNETLDQIIEGADRFCHGELAPLNATGDQQGCVLKDGKVSTPDGFRAAYEIYAASGWPGLCAKEEDGGQALPMMASAILGEMLSGSNISWALYPRLSEGAYRCIVANAPADLRKLYAPKLATGQWTGTMCLTEPGAGTDLGLLRTQAAPAGDGGYLLNGTKIFISSGEHDLTENIVHLVLARLPGAPAGTRGVSLFLVPKRLPDAEGRPGEFNQVFCDAIEDKLGLHGNATCVLRFEGARGYLLGEPDKGLAAMFVMMNSARLGTGAQALGLNEWGYQKSLAYAQERLQSRSPVKPKSAGYGPDPIVCQPDVRRMLLTQKVWAESARMFLYWIALQIDLDLHGNEEGLRREARDLLALLTPVAKAFVSDNAVESVSLAMQVHGGSGYVTDTGIEQTFRDVRILPIYEGTNGVQANDLLARKVLPDDGARLKRLLAMIERQDQAWADMPAMAPFLAPLSSLAQRTQTLLPGLLDAAVRDPLRFSSCATDFLRIVGHLVYGYFWCRAAHAALTKLPDGDAFRSEKLAAARFYFEHLFVEVEMRIARLSASADSIMEPAALECR</sequence>
<dbReference type="InterPro" id="IPR046373">
    <property type="entry name" value="Acyl-CoA_Oxase/DH_mid-dom_sf"/>
</dbReference>
<dbReference type="InterPro" id="IPR009100">
    <property type="entry name" value="AcylCoA_DH/oxidase_NM_dom_sf"/>
</dbReference>
<dbReference type="AlphaFoldDB" id="A0A853G0Z4"/>
<evidence type="ECO:0000313" key="15">
    <source>
        <dbReference type="Proteomes" id="UP000559809"/>
    </source>
</evidence>
<comment type="catalytic activity">
    <reaction evidence="6">
        <text>3-(methylsulfanyl)propanoyl-CoA + oxidized [electron-transfer flavoprotein] + H(+) = 3-(methylsulfanyl)acryloyl-CoA + reduced [electron-transfer flavoprotein]</text>
        <dbReference type="Rhea" id="RHEA:52612"/>
        <dbReference type="Rhea" id="RHEA-COMP:10685"/>
        <dbReference type="Rhea" id="RHEA-COMP:10686"/>
        <dbReference type="ChEBI" id="CHEBI:15378"/>
        <dbReference type="ChEBI" id="CHEBI:57692"/>
        <dbReference type="ChEBI" id="CHEBI:58307"/>
        <dbReference type="ChEBI" id="CHEBI:82815"/>
        <dbReference type="ChEBI" id="CHEBI:84994"/>
        <dbReference type="EC" id="1.3.99.41"/>
    </reaction>
    <physiologicalReaction direction="left-to-right" evidence="6">
        <dbReference type="Rhea" id="RHEA:52613"/>
    </physiologicalReaction>
</comment>
<feature type="domain" description="Acetyl-CoA dehydrogenase-like C-terminal" evidence="13">
    <location>
        <begin position="479"/>
        <end position="590"/>
    </location>
</feature>
<evidence type="ECO:0000259" key="10">
    <source>
        <dbReference type="Pfam" id="PF00441"/>
    </source>
</evidence>
<dbReference type="GO" id="GO:0016627">
    <property type="term" value="F:oxidoreductase activity, acting on the CH-CH group of donors"/>
    <property type="evidence" value="ECO:0007669"/>
    <property type="project" value="InterPro"/>
</dbReference>
<dbReference type="SUPFAM" id="SSF56645">
    <property type="entry name" value="Acyl-CoA dehydrogenase NM domain-like"/>
    <property type="match status" value="1"/>
</dbReference>
<dbReference type="Gene3D" id="1.20.140.10">
    <property type="entry name" value="Butyryl-CoA Dehydrogenase, subunit A, domain 3"/>
    <property type="match status" value="1"/>
</dbReference>
<dbReference type="Proteomes" id="UP000559809">
    <property type="component" value="Unassembled WGS sequence"/>
</dbReference>
<comment type="caution">
    <text evidence="14">The sequence shown here is derived from an EMBL/GenBank/DDBJ whole genome shotgun (WGS) entry which is preliminary data.</text>
</comment>
<comment type="similarity">
    <text evidence="2">Belongs to the acyl-CoA dehydrogenase family.</text>
</comment>
<gene>
    <name evidence="14" type="ORF">H0A72_02120</name>
</gene>
<dbReference type="PANTHER" id="PTHR42803:SF1">
    <property type="entry name" value="BROAD-SPECIFICITY LINEAR ACYL-COA DEHYDROGENASE FADE5"/>
    <property type="match status" value="1"/>
</dbReference>
<evidence type="ECO:0000256" key="8">
    <source>
        <dbReference type="ARBA" id="ARBA00066694"/>
    </source>
</evidence>
<dbReference type="RefSeq" id="WP_180153360.1">
    <property type="nucleotide sequence ID" value="NZ_JACCEM010000001.1"/>
</dbReference>
<dbReference type="Pfam" id="PF02771">
    <property type="entry name" value="Acyl-CoA_dh_N"/>
    <property type="match status" value="1"/>
</dbReference>